<dbReference type="PRINTS" id="PR00007">
    <property type="entry name" value="COMPLEMNTC1Q"/>
</dbReference>
<reference evidence="5" key="1">
    <citation type="journal article" date="2023" name="Science">
        <title>Genome structures resolve the early diversification of teleost fishes.</title>
        <authorList>
            <person name="Parey E."/>
            <person name="Louis A."/>
            <person name="Montfort J."/>
            <person name="Bouchez O."/>
            <person name="Roques C."/>
            <person name="Iampietro C."/>
            <person name="Lluch J."/>
            <person name="Castinel A."/>
            <person name="Donnadieu C."/>
            <person name="Desvignes T."/>
            <person name="Floi Bucao C."/>
            <person name="Jouanno E."/>
            <person name="Wen M."/>
            <person name="Mejri S."/>
            <person name="Dirks R."/>
            <person name="Jansen H."/>
            <person name="Henkel C."/>
            <person name="Chen W.J."/>
            <person name="Zahm M."/>
            <person name="Cabau C."/>
            <person name="Klopp C."/>
            <person name="Thompson A.W."/>
            <person name="Robinson-Rechavi M."/>
            <person name="Braasch I."/>
            <person name="Lecointre G."/>
            <person name="Bobe J."/>
            <person name="Postlethwait J.H."/>
            <person name="Berthelot C."/>
            <person name="Roest Crollius H."/>
            <person name="Guiguen Y."/>
        </authorList>
    </citation>
    <scope>NUCLEOTIDE SEQUENCE</scope>
    <source>
        <strain evidence="5">NC1722</strain>
    </source>
</reference>
<comment type="subcellular location">
    <subcellularLocation>
        <location evidence="1">Secreted</location>
        <location evidence="1">Extracellular space</location>
        <location evidence="1">Extracellular matrix</location>
    </subcellularLocation>
</comment>
<dbReference type="Gene3D" id="2.60.120.40">
    <property type="match status" value="1"/>
</dbReference>
<name>A0AAD7RQZ0_9TELE</name>
<protein>
    <recommendedName>
        <fullName evidence="4">C1q domain-containing protein</fullName>
    </recommendedName>
</protein>
<evidence type="ECO:0000313" key="6">
    <source>
        <dbReference type="Proteomes" id="UP001221898"/>
    </source>
</evidence>
<keyword evidence="3" id="KW-0272">Extracellular matrix</keyword>
<evidence type="ECO:0000256" key="2">
    <source>
        <dbReference type="ARBA" id="ARBA00022525"/>
    </source>
</evidence>
<dbReference type="PANTHER" id="PTHR15427:SF24">
    <property type="entry name" value="COMPLEMENT C1Q TUMOR NECROSIS FACTOR-RELATED PROTEIN 7"/>
    <property type="match status" value="1"/>
</dbReference>
<feature type="domain" description="C1q" evidence="4">
    <location>
        <begin position="23"/>
        <end position="140"/>
    </location>
</feature>
<sequence>MSRLWANRSPKGPLKLPISPLHPDIQRSAFVVHLGYNYPSPNQVIIFWEVICNGQNHYNKQTGVFTCVVPGVYQFDFFCSLFQNVGNIDILCNESERKLEGWTSQKLQNCAHRHPSSSQLVHFKNILYWAPDKFCFQGHV</sequence>
<dbReference type="AlphaFoldDB" id="A0AAD7RQZ0"/>
<dbReference type="PROSITE" id="PS50871">
    <property type="entry name" value="C1Q"/>
    <property type="match status" value="1"/>
</dbReference>
<dbReference type="PANTHER" id="PTHR15427">
    <property type="entry name" value="EMILIN ELASTIN MICROFIBRIL INTERFACE-LOCATED PROTEIN ELASTIN MICROFIBRIL INTERFACER"/>
    <property type="match status" value="1"/>
</dbReference>
<dbReference type="SUPFAM" id="SSF49842">
    <property type="entry name" value="TNF-like"/>
    <property type="match status" value="1"/>
</dbReference>
<dbReference type="InterPro" id="IPR008983">
    <property type="entry name" value="Tumour_necrosis_fac-like_dom"/>
</dbReference>
<keyword evidence="2" id="KW-0964">Secreted</keyword>
<evidence type="ECO:0000256" key="3">
    <source>
        <dbReference type="ARBA" id="ARBA00022530"/>
    </source>
</evidence>
<dbReference type="SMART" id="SM00110">
    <property type="entry name" value="C1Q"/>
    <property type="match status" value="1"/>
</dbReference>
<dbReference type="InterPro" id="IPR050392">
    <property type="entry name" value="Collagen/C1q_domain"/>
</dbReference>
<dbReference type="InterPro" id="IPR001073">
    <property type="entry name" value="C1q_dom"/>
</dbReference>
<gene>
    <name evidence="5" type="ORF">AAFF_G00132100</name>
</gene>
<dbReference type="Pfam" id="PF00386">
    <property type="entry name" value="C1q"/>
    <property type="match status" value="1"/>
</dbReference>
<proteinExistence type="predicted"/>
<dbReference type="Proteomes" id="UP001221898">
    <property type="component" value="Unassembled WGS sequence"/>
</dbReference>
<comment type="caution">
    <text evidence="5">The sequence shown here is derived from an EMBL/GenBank/DDBJ whole genome shotgun (WGS) entry which is preliminary data.</text>
</comment>
<organism evidence="5 6">
    <name type="scientific">Aldrovandia affinis</name>
    <dbReference type="NCBI Taxonomy" id="143900"/>
    <lineage>
        <taxon>Eukaryota</taxon>
        <taxon>Metazoa</taxon>
        <taxon>Chordata</taxon>
        <taxon>Craniata</taxon>
        <taxon>Vertebrata</taxon>
        <taxon>Euteleostomi</taxon>
        <taxon>Actinopterygii</taxon>
        <taxon>Neopterygii</taxon>
        <taxon>Teleostei</taxon>
        <taxon>Notacanthiformes</taxon>
        <taxon>Halosauridae</taxon>
        <taxon>Aldrovandia</taxon>
    </lineage>
</organism>
<evidence type="ECO:0000256" key="1">
    <source>
        <dbReference type="ARBA" id="ARBA00004498"/>
    </source>
</evidence>
<evidence type="ECO:0000313" key="5">
    <source>
        <dbReference type="EMBL" id="KAJ8388645.1"/>
    </source>
</evidence>
<dbReference type="EMBL" id="JAINUG010000192">
    <property type="protein sequence ID" value="KAJ8388645.1"/>
    <property type="molecule type" value="Genomic_DNA"/>
</dbReference>
<accession>A0AAD7RQZ0</accession>
<evidence type="ECO:0000259" key="4">
    <source>
        <dbReference type="PROSITE" id="PS50871"/>
    </source>
</evidence>
<keyword evidence="6" id="KW-1185">Reference proteome</keyword>